<evidence type="ECO:0000259" key="6">
    <source>
        <dbReference type="SMART" id="SM00363"/>
    </source>
</evidence>
<dbReference type="SUPFAM" id="SSF55120">
    <property type="entry name" value="Pseudouridine synthase"/>
    <property type="match status" value="1"/>
</dbReference>
<dbReference type="Proteomes" id="UP000823877">
    <property type="component" value="Unassembled WGS sequence"/>
</dbReference>
<dbReference type="PANTHER" id="PTHR47683:SF4">
    <property type="entry name" value="PSEUDOURIDINE SYNTHASE"/>
    <property type="match status" value="1"/>
</dbReference>
<dbReference type="Gene3D" id="3.10.290.10">
    <property type="entry name" value="RNA-binding S4 domain"/>
    <property type="match status" value="1"/>
</dbReference>
<evidence type="ECO:0000256" key="4">
    <source>
        <dbReference type="PROSITE-ProRule" id="PRU00182"/>
    </source>
</evidence>
<dbReference type="CDD" id="cd00165">
    <property type="entry name" value="S4"/>
    <property type="match status" value="1"/>
</dbReference>
<keyword evidence="2 4" id="KW-0694">RNA-binding</keyword>
<evidence type="ECO:0000313" key="8">
    <source>
        <dbReference type="Proteomes" id="UP000823877"/>
    </source>
</evidence>
<dbReference type="NCBIfam" id="TIGR00093">
    <property type="entry name" value="pseudouridine synthase"/>
    <property type="match status" value="1"/>
</dbReference>
<dbReference type="InterPro" id="IPR050343">
    <property type="entry name" value="RsuA_PseudoU_synthase"/>
</dbReference>
<organism evidence="7 8">
    <name type="scientific">Candidatus Eubacterium faecale</name>
    <dbReference type="NCBI Taxonomy" id="2838568"/>
    <lineage>
        <taxon>Bacteria</taxon>
        <taxon>Bacillati</taxon>
        <taxon>Bacillota</taxon>
        <taxon>Clostridia</taxon>
        <taxon>Eubacteriales</taxon>
        <taxon>Eubacteriaceae</taxon>
        <taxon>Eubacterium</taxon>
    </lineage>
</organism>
<proteinExistence type="inferred from homology"/>
<dbReference type="InterPro" id="IPR018496">
    <property type="entry name" value="PsdUridine_synth_RsuA/RluB_CS"/>
</dbReference>
<dbReference type="Pfam" id="PF01479">
    <property type="entry name" value="S4"/>
    <property type="match status" value="1"/>
</dbReference>
<dbReference type="InterPro" id="IPR036986">
    <property type="entry name" value="S4_RNA-bd_sf"/>
</dbReference>
<dbReference type="PROSITE" id="PS01149">
    <property type="entry name" value="PSI_RSU"/>
    <property type="match status" value="1"/>
</dbReference>
<feature type="domain" description="RNA-binding S4" evidence="6">
    <location>
        <begin position="2"/>
        <end position="60"/>
    </location>
</feature>
<accession>A0A9D2S8M4</accession>
<keyword evidence="3 5" id="KW-0413">Isomerase</keyword>
<name>A0A9D2S8M4_9FIRM</name>
<dbReference type="InterPro" id="IPR042092">
    <property type="entry name" value="PsdUridine_s_RsuA/RluB/E/F_cat"/>
</dbReference>
<dbReference type="InterPro" id="IPR006145">
    <property type="entry name" value="PsdUridine_synth_RsuA/RluA"/>
</dbReference>
<reference evidence="7" key="1">
    <citation type="journal article" date="2021" name="PeerJ">
        <title>Extensive microbial diversity within the chicken gut microbiome revealed by metagenomics and culture.</title>
        <authorList>
            <person name="Gilroy R."/>
            <person name="Ravi A."/>
            <person name="Getino M."/>
            <person name="Pursley I."/>
            <person name="Horton D.L."/>
            <person name="Alikhan N.F."/>
            <person name="Baker D."/>
            <person name="Gharbi K."/>
            <person name="Hall N."/>
            <person name="Watson M."/>
            <person name="Adriaenssens E.M."/>
            <person name="Foster-Nyarko E."/>
            <person name="Jarju S."/>
            <person name="Secka A."/>
            <person name="Antonio M."/>
            <person name="Oren A."/>
            <person name="Chaudhuri R.R."/>
            <person name="La Ragione R."/>
            <person name="Hildebrand F."/>
            <person name="Pallen M.J."/>
        </authorList>
    </citation>
    <scope>NUCLEOTIDE SEQUENCE</scope>
    <source>
        <strain evidence="7">CHK188-16595</strain>
    </source>
</reference>
<dbReference type="Gene3D" id="3.30.70.580">
    <property type="entry name" value="Pseudouridine synthase I, catalytic domain, N-terminal subdomain"/>
    <property type="match status" value="1"/>
</dbReference>
<comment type="caution">
    <text evidence="7">The sequence shown here is derived from an EMBL/GenBank/DDBJ whole genome shotgun (WGS) entry which is preliminary data.</text>
</comment>
<evidence type="ECO:0000256" key="3">
    <source>
        <dbReference type="ARBA" id="ARBA00023235"/>
    </source>
</evidence>
<evidence type="ECO:0000256" key="2">
    <source>
        <dbReference type="ARBA" id="ARBA00022884"/>
    </source>
</evidence>
<dbReference type="GO" id="GO:0120159">
    <property type="term" value="F:rRNA pseudouridine synthase activity"/>
    <property type="evidence" value="ECO:0007669"/>
    <property type="project" value="UniProtKB-ARBA"/>
</dbReference>
<dbReference type="GO" id="GO:0003723">
    <property type="term" value="F:RNA binding"/>
    <property type="evidence" value="ECO:0007669"/>
    <property type="project" value="UniProtKB-KW"/>
</dbReference>
<dbReference type="CDD" id="cd02553">
    <property type="entry name" value="PseudoU_synth_RsuA"/>
    <property type="match status" value="1"/>
</dbReference>
<sequence length="244" mass="26985">MERLDKFLARELNITRSGARLLIRSGGVSVNSSPACSADMKIDPDADGVFVNGREISYNKYVYIMMNKPKGVISSSDGRRTGEKTVVDLLPPEMKRKDLFPAGRLDKDTTGFVLITDDGGFAHDILSPKNHIEKTYIAVLDKPFDAAVRRDFENGMELGGKTCMPAALESVGGHPACAKIVLKQGMYHQIKRMFKKHGITVLELKRIAMGALELDENLAPGQARYIGKEELSLVKKARNMCDNR</sequence>
<dbReference type="AlphaFoldDB" id="A0A9D2S8M4"/>
<dbReference type="EC" id="5.4.99.-" evidence="5"/>
<dbReference type="PANTHER" id="PTHR47683">
    <property type="entry name" value="PSEUDOURIDINE SYNTHASE FAMILY PROTEIN-RELATED"/>
    <property type="match status" value="1"/>
</dbReference>
<evidence type="ECO:0000313" key="7">
    <source>
        <dbReference type="EMBL" id="HJB74114.1"/>
    </source>
</evidence>
<evidence type="ECO:0000256" key="5">
    <source>
        <dbReference type="RuleBase" id="RU003887"/>
    </source>
</evidence>
<dbReference type="SUPFAM" id="SSF55174">
    <property type="entry name" value="Alpha-L RNA-binding motif"/>
    <property type="match status" value="1"/>
</dbReference>
<dbReference type="Gene3D" id="3.30.70.1560">
    <property type="entry name" value="Alpha-L RNA-binding motif"/>
    <property type="match status" value="1"/>
</dbReference>
<gene>
    <name evidence="7" type="ORF">IAA37_00355</name>
</gene>
<dbReference type="PROSITE" id="PS50889">
    <property type="entry name" value="S4"/>
    <property type="match status" value="1"/>
</dbReference>
<dbReference type="InterPro" id="IPR020094">
    <property type="entry name" value="TruA/RsuA/RluB/E/F_N"/>
</dbReference>
<dbReference type="SMART" id="SM00363">
    <property type="entry name" value="S4"/>
    <property type="match status" value="1"/>
</dbReference>
<dbReference type="InterPro" id="IPR002942">
    <property type="entry name" value="S4_RNA-bd"/>
</dbReference>
<dbReference type="InterPro" id="IPR020103">
    <property type="entry name" value="PsdUridine_synth_cat_dom_sf"/>
</dbReference>
<comment type="similarity">
    <text evidence="1 5">Belongs to the pseudouridine synthase RsuA family.</text>
</comment>
<dbReference type="GO" id="GO:0000455">
    <property type="term" value="P:enzyme-directed rRNA pseudouridine synthesis"/>
    <property type="evidence" value="ECO:0007669"/>
    <property type="project" value="UniProtKB-ARBA"/>
</dbReference>
<dbReference type="InterPro" id="IPR000748">
    <property type="entry name" value="PsdUridine_synth_RsuA/RluB/E/F"/>
</dbReference>
<dbReference type="EMBL" id="DWXN01000001">
    <property type="protein sequence ID" value="HJB74114.1"/>
    <property type="molecule type" value="Genomic_DNA"/>
</dbReference>
<protein>
    <recommendedName>
        <fullName evidence="5">Pseudouridine synthase</fullName>
        <ecNumber evidence="5">5.4.99.-</ecNumber>
    </recommendedName>
</protein>
<evidence type="ECO:0000256" key="1">
    <source>
        <dbReference type="ARBA" id="ARBA00008348"/>
    </source>
</evidence>
<reference evidence="7" key="2">
    <citation type="submission" date="2021-04" db="EMBL/GenBank/DDBJ databases">
        <authorList>
            <person name="Gilroy R."/>
        </authorList>
    </citation>
    <scope>NUCLEOTIDE SEQUENCE</scope>
    <source>
        <strain evidence="7">CHK188-16595</strain>
    </source>
</reference>
<dbReference type="Pfam" id="PF00849">
    <property type="entry name" value="PseudoU_synth_2"/>
    <property type="match status" value="1"/>
</dbReference>